<dbReference type="AlphaFoldDB" id="E5Y1V9"/>
<evidence type="ECO:0000256" key="1">
    <source>
        <dbReference type="SAM" id="MobiDB-lite"/>
    </source>
</evidence>
<dbReference type="GeneID" id="78087037"/>
<feature type="compositionally biased region" description="Basic and acidic residues" evidence="1">
    <location>
        <begin position="80"/>
        <end position="95"/>
    </location>
</feature>
<keyword evidence="3" id="KW-1185">Reference proteome</keyword>
<sequence length="125" mass="13702">MANEQNLKPARTKSEARERGRKGGIASGESRREKATLRECLDLLLTRKMGDGGRSGAEILAAALFKKAAKGSERAFELIRDTVGEKPSDRIDHTSSDGSMSPYRLTPAEVAQELIRQSEELEGEE</sequence>
<evidence type="ECO:0000313" key="3">
    <source>
        <dbReference type="Proteomes" id="UP000006034"/>
    </source>
</evidence>
<comment type="caution">
    <text evidence="2">The sequence shown here is derived from an EMBL/GenBank/DDBJ whole genome shotgun (WGS) entry which is preliminary data.</text>
</comment>
<reference evidence="2 3" key="2">
    <citation type="submission" date="2013-04" db="EMBL/GenBank/DDBJ databases">
        <title>The Genome Sequence of Bilophila wadsworthia 3_1_6.</title>
        <authorList>
            <consortium name="The Broad Institute Genomics Platform"/>
            <person name="Earl A."/>
            <person name="Ward D."/>
            <person name="Feldgarden M."/>
            <person name="Gevers D."/>
            <person name="Sibley C."/>
            <person name="Strauss J."/>
            <person name="Allen-Vercoe E."/>
            <person name="Walker B."/>
            <person name="Young S."/>
            <person name="Zeng Q."/>
            <person name="Gargeya S."/>
            <person name="Fitzgerald M."/>
            <person name="Haas B."/>
            <person name="Abouelleil A."/>
            <person name="Allen A.W."/>
            <person name="Alvarado L."/>
            <person name="Arachchi H.M."/>
            <person name="Berlin A.M."/>
            <person name="Chapman S.B."/>
            <person name="Gainer-Dewar J."/>
            <person name="Goldberg J."/>
            <person name="Griggs A."/>
            <person name="Gujja S."/>
            <person name="Hansen M."/>
            <person name="Howarth C."/>
            <person name="Imamovic A."/>
            <person name="Ireland A."/>
            <person name="Larimer J."/>
            <person name="McCowan C."/>
            <person name="Murphy C."/>
            <person name="Pearson M."/>
            <person name="Poon T.W."/>
            <person name="Priest M."/>
            <person name="Roberts A."/>
            <person name="Saif S."/>
            <person name="Shea T."/>
            <person name="Sisk P."/>
            <person name="Sykes S."/>
            <person name="Wortman J."/>
            <person name="Nusbaum C."/>
            <person name="Birren B."/>
        </authorList>
    </citation>
    <scope>NUCLEOTIDE SEQUENCE [LARGE SCALE GENOMIC DNA]</scope>
    <source>
        <strain evidence="2 3">3_1_6</strain>
    </source>
</reference>
<protein>
    <recommendedName>
        <fullName evidence="4">DUF5681 domain-containing protein</fullName>
    </recommendedName>
</protein>
<feature type="region of interest" description="Disordered" evidence="1">
    <location>
        <begin position="1"/>
        <end position="34"/>
    </location>
</feature>
<dbReference type="EMBL" id="ADCP02000002">
    <property type="protein sequence ID" value="EFV45986.2"/>
    <property type="molecule type" value="Genomic_DNA"/>
</dbReference>
<evidence type="ECO:0008006" key="4">
    <source>
        <dbReference type="Google" id="ProtNLM"/>
    </source>
</evidence>
<proteinExistence type="predicted"/>
<dbReference type="HOGENOM" id="CLU_163903_0_0_7"/>
<dbReference type="STRING" id="563192.HMPREF0179_00168"/>
<name>E5Y1V9_BILW3</name>
<accession>E5Y1V9</accession>
<evidence type="ECO:0000313" key="2">
    <source>
        <dbReference type="EMBL" id="EFV45986.2"/>
    </source>
</evidence>
<dbReference type="eggNOG" id="ENOG503454T">
    <property type="taxonomic scope" value="Bacteria"/>
</dbReference>
<dbReference type="Proteomes" id="UP000006034">
    <property type="component" value="Unassembled WGS sequence"/>
</dbReference>
<gene>
    <name evidence="2" type="ORF">HMPREF0179_00168</name>
</gene>
<reference evidence="2 3" key="1">
    <citation type="submission" date="2010-10" db="EMBL/GenBank/DDBJ databases">
        <authorList>
            <consortium name="The Broad Institute Genome Sequencing Platform"/>
            <person name="Ward D."/>
            <person name="Earl A."/>
            <person name="Feldgarden M."/>
            <person name="Young S.K."/>
            <person name="Gargeya S."/>
            <person name="Zeng Q."/>
            <person name="Alvarado L."/>
            <person name="Berlin A."/>
            <person name="Bochicchio J."/>
            <person name="Chapman S.B."/>
            <person name="Chen Z."/>
            <person name="Freedman E."/>
            <person name="Gellesch M."/>
            <person name="Goldberg J."/>
            <person name="Griggs A."/>
            <person name="Gujja S."/>
            <person name="Heilman E."/>
            <person name="Heiman D."/>
            <person name="Howarth C."/>
            <person name="Mehta T."/>
            <person name="Neiman D."/>
            <person name="Pearson M."/>
            <person name="Roberts A."/>
            <person name="Saif S."/>
            <person name="Shea T."/>
            <person name="Shenoy N."/>
            <person name="Sisk P."/>
            <person name="Stolte C."/>
            <person name="Sykes S."/>
            <person name="White J."/>
            <person name="Yandava C."/>
            <person name="Allen-Vercoe E."/>
            <person name="Sibley C."/>
            <person name="Ambrose C.E."/>
            <person name="Strauss J."/>
            <person name="Daigneault M."/>
            <person name="Haas B."/>
            <person name="Nusbaum C."/>
            <person name="Birren B."/>
        </authorList>
    </citation>
    <scope>NUCLEOTIDE SEQUENCE [LARGE SCALE GENOMIC DNA]</scope>
    <source>
        <strain evidence="2 3">3_1_6</strain>
    </source>
</reference>
<dbReference type="RefSeq" id="WP_016360923.1">
    <property type="nucleotide sequence ID" value="NZ_KE150239.1"/>
</dbReference>
<organism evidence="2 3">
    <name type="scientific">Bilophila wadsworthia (strain 3_1_6)</name>
    <dbReference type="NCBI Taxonomy" id="563192"/>
    <lineage>
        <taxon>Bacteria</taxon>
        <taxon>Pseudomonadati</taxon>
        <taxon>Thermodesulfobacteriota</taxon>
        <taxon>Desulfovibrionia</taxon>
        <taxon>Desulfovibrionales</taxon>
        <taxon>Desulfovibrionaceae</taxon>
        <taxon>Bilophila</taxon>
    </lineage>
</organism>
<feature type="region of interest" description="Disordered" evidence="1">
    <location>
        <begin position="80"/>
        <end position="105"/>
    </location>
</feature>